<keyword evidence="1" id="KW-0812">Transmembrane</keyword>
<name>A0A0B2WWG0_METAS</name>
<sequence>MGKEEQRCLATGHGIICAALPRSGTASLAAALTTLGLGPVHHGLNVTNTREYYAWGQAAWCSMPYFRAAGLDPARRLPFYINPADALLPWTRGDWDRLIGGYRVVTDVASFYTKQLIQAYPEAKVILVERPVDGWRASFGEVVVDRLCCGVRGFVLGTLGPLAGFPALYIVRDIILGWLGTETRTETWARMEVVHAEYYAMVRREVPREQVLEFQHGDGWAPLCEFLGVAAPDEPFPRVNERAEILEVLDGLLRQVVVRVIVRLALAVVCLGLFSTVAVFFWHRTWGDVQWRLALDWV</sequence>
<evidence type="ECO:0008006" key="4">
    <source>
        <dbReference type="Google" id="ProtNLM"/>
    </source>
</evidence>
<evidence type="ECO:0000313" key="3">
    <source>
        <dbReference type="Proteomes" id="UP000030816"/>
    </source>
</evidence>
<feature type="transmembrane region" description="Helical" evidence="1">
    <location>
        <begin position="260"/>
        <end position="282"/>
    </location>
</feature>
<dbReference type="SUPFAM" id="SSF52540">
    <property type="entry name" value="P-loop containing nucleoside triphosphate hydrolases"/>
    <property type="match status" value="1"/>
</dbReference>
<dbReference type="InterPro" id="IPR027417">
    <property type="entry name" value="P-loop_NTPase"/>
</dbReference>
<proteinExistence type="predicted"/>
<keyword evidence="1" id="KW-1133">Transmembrane helix</keyword>
<dbReference type="HOGENOM" id="CLU_061199_0_1_1"/>
<dbReference type="STRING" id="1081103.A0A0B2WWG0"/>
<dbReference type="PANTHER" id="PTHR36978">
    <property type="entry name" value="P-LOOP CONTAINING NUCLEOTIDE TRIPHOSPHATE HYDROLASE"/>
    <property type="match status" value="1"/>
</dbReference>
<reference evidence="2 3" key="1">
    <citation type="journal article" date="2014" name="Proc. Natl. Acad. Sci. U.S.A.">
        <title>Trajectory and genomic determinants of fungal-pathogen speciation and host adaptation.</title>
        <authorList>
            <person name="Hu X."/>
            <person name="Xiao G."/>
            <person name="Zheng P."/>
            <person name="Shang Y."/>
            <person name="Su Y."/>
            <person name="Zhang X."/>
            <person name="Liu X."/>
            <person name="Zhan S."/>
            <person name="St Leger R.J."/>
            <person name="Wang C."/>
        </authorList>
    </citation>
    <scope>NUCLEOTIDE SEQUENCE [LARGE SCALE GENOMIC DNA]</scope>
    <source>
        <strain evidence="2 3">ARSEF 1941</strain>
    </source>
</reference>
<dbReference type="RefSeq" id="XP_040679015.1">
    <property type="nucleotide sequence ID" value="XM_040823136.1"/>
</dbReference>
<evidence type="ECO:0000256" key="1">
    <source>
        <dbReference type="SAM" id="Phobius"/>
    </source>
</evidence>
<dbReference type="EMBL" id="AZHE01000009">
    <property type="protein sequence ID" value="KHN97949.1"/>
    <property type="molecule type" value="Genomic_DNA"/>
</dbReference>
<dbReference type="Proteomes" id="UP000030816">
    <property type="component" value="Unassembled WGS sequence"/>
</dbReference>
<comment type="caution">
    <text evidence="2">The sequence shown here is derived from an EMBL/GenBank/DDBJ whole genome shotgun (WGS) entry which is preliminary data.</text>
</comment>
<protein>
    <recommendedName>
        <fullName evidence="4">Efflux pump antibiotic resistance protein</fullName>
    </recommendedName>
</protein>
<gene>
    <name evidence="2" type="ORF">MAM_04338</name>
</gene>
<dbReference type="PANTHER" id="PTHR36978:SF4">
    <property type="entry name" value="P-LOOP CONTAINING NUCLEOSIDE TRIPHOSPHATE HYDROLASE PROTEIN"/>
    <property type="match status" value="1"/>
</dbReference>
<dbReference type="OrthoDB" id="408152at2759"/>
<dbReference type="GeneID" id="63738793"/>
<organism evidence="2 3">
    <name type="scientific">Metarhizium album (strain ARSEF 1941)</name>
    <dbReference type="NCBI Taxonomy" id="1081103"/>
    <lineage>
        <taxon>Eukaryota</taxon>
        <taxon>Fungi</taxon>
        <taxon>Dikarya</taxon>
        <taxon>Ascomycota</taxon>
        <taxon>Pezizomycotina</taxon>
        <taxon>Sordariomycetes</taxon>
        <taxon>Hypocreomycetidae</taxon>
        <taxon>Hypocreales</taxon>
        <taxon>Clavicipitaceae</taxon>
        <taxon>Metarhizium</taxon>
    </lineage>
</organism>
<accession>A0A0B2WWG0</accession>
<dbReference type="Pfam" id="PF17784">
    <property type="entry name" value="Sulfotransfer_4"/>
    <property type="match status" value="1"/>
</dbReference>
<dbReference type="Gene3D" id="3.40.50.300">
    <property type="entry name" value="P-loop containing nucleotide triphosphate hydrolases"/>
    <property type="match status" value="1"/>
</dbReference>
<dbReference type="InterPro" id="IPR040632">
    <property type="entry name" value="Sulfotransfer_4"/>
</dbReference>
<keyword evidence="1" id="KW-0472">Membrane</keyword>
<keyword evidence="3" id="KW-1185">Reference proteome</keyword>
<evidence type="ECO:0000313" key="2">
    <source>
        <dbReference type="EMBL" id="KHN97949.1"/>
    </source>
</evidence>
<dbReference type="AlphaFoldDB" id="A0A0B2WWG0"/>